<dbReference type="Pfam" id="PF00005">
    <property type="entry name" value="ABC_tran"/>
    <property type="match status" value="1"/>
</dbReference>
<dbReference type="RefSeq" id="WP_087113367.1">
    <property type="nucleotide sequence ID" value="NZ_CBCSCN010000021.1"/>
</dbReference>
<dbReference type="Gene3D" id="3.40.50.300">
    <property type="entry name" value="P-loop containing nucleotide triphosphate hydrolases"/>
    <property type="match status" value="1"/>
</dbReference>
<evidence type="ECO:0000313" key="12">
    <source>
        <dbReference type="EMBL" id="SMA50924.1"/>
    </source>
</evidence>
<evidence type="ECO:0000256" key="5">
    <source>
        <dbReference type="ARBA" id="ARBA00022496"/>
    </source>
</evidence>
<evidence type="ECO:0000256" key="8">
    <source>
        <dbReference type="ARBA" id="ARBA00023004"/>
    </source>
</evidence>
<sequence>MYTFTTRQLSYWGSASGSNTPKSPPILDSLDLSIRSGLITGIIGPNGSGKSTLLKMLSGQTLPGQGELHILGEPSPSWNRRDLARELAMLPQSSPVPAGITVKELVGCGRYPWVGAFGRMASRDYAAVDEAIERTGLEHLADRQVAHLSGGERQRTWLAVALAQDTKVLLLDEPTSWLDITHQLNLVNTVQTLNRDKGVTVLWVLHDLNQAAQFSDELIVLKEGRLCKHGRAEQVVNETLLRDVFNVSAEQAHVPGRSETVWVPLIESAQATKAAV</sequence>
<dbReference type="SUPFAM" id="SSF52540">
    <property type="entry name" value="P-loop containing nucleoside triphosphate hydrolases"/>
    <property type="match status" value="1"/>
</dbReference>
<dbReference type="GO" id="GO:0016887">
    <property type="term" value="F:ATP hydrolysis activity"/>
    <property type="evidence" value="ECO:0007669"/>
    <property type="project" value="InterPro"/>
</dbReference>
<dbReference type="InterPro" id="IPR003439">
    <property type="entry name" value="ABC_transporter-like_ATP-bd"/>
</dbReference>
<evidence type="ECO:0000256" key="1">
    <source>
        <dbReference type="ARBA" id="ARBA00004202"/>
    </source>
</evidence>
<comment type="similarity">
    <text evidence="2">Belongs to the ABC transporter superfamily.</text>
</comment>
<evidence type="ECO:0000256" key="4">
    <source>
        <dbReference type="ARBA" id="ARBA00022475"/>
    </source>
</evidence>
<dbReference type="GO" id="GO:0006826">
    <property type="term" value="P:iron ion transport"/>
    <property type="evidence" value="ECO:0007669"/>
    <property type="project" value="UniProtKB-KW"/>
</dbReference>
<reference evidence="12 13" key="1">
    <citation type="submission" date="2017-03" db="EMBL/GenBank/DDBJ databases">
        <authorList>
            <person name="Afonso C.L."/>
            <person name="Miller P.J."/>
            <person name="Scott M.A."/>
            <person name="Spackman E."/>
            <person name="Goraichik I."/>
            <person name="Dimitrov K.M."/>
            <person name="Suarez D.L."/>
            <person name="Swayne D.E."/>
        </authorList>
    </citation>
    <scope>NUCLEOTIDE SEQUENCE [LARGE SCALE GENOMIC DNA]</scope>
    <source>
        <strain evidence="12">SB41UT1</strain>
    </source>
</reference>
<dbReference type="PROSITE" id="PS50893">
    <property type="entry name" value="ABC_TRANSPORTER_2"/>
    <property type="match status" value="1"/>
</dbReference>
<keyword evidence="7 12" id="KW-0067">ATP-binding</keyword>
<dbReference type="InterPro" id="IPR051535">
    <property type="entry name" value="Siderophore_ABC-ATPase"/>
</dbReference>
<dbReference type="FunFam" id="3.40.50.300:FF:000134">
    <property type="entry name" value="Iron-enterobactin ABC transporter ATP-binding protein"/>
    <property type="match status" value="1"/>
</dbReference>
<proteinExistence type="inferred from homology"/>
<feature type="domain" description="ABC transporter" evidence="11">
    <location>
        <begin position="4"/>
        <end position="248"/>
    </location>
</feature>
<organism evidence="12 13">
    <name type="scientific">Parendozoicomonas haliclonae</name>
    <dbReference type="NCBI Taxonomy" id="1960125"/>
    <lineage>
        <taxon>Bacteria</taxon>
        <taxon>Pseudomonadati</taxon>
        <taxon>Pseudomonadota</taxon>
        <taxon>Gammaproteobacteria</taxon>
        <taxon>Oceanospirillales</taxon>
        <taxon>Endozoicomonadaceae</taxon>
        <taxon>Parendozoicomonas</taxon>
    </lineage>
</organism>
<evidence type="ECO:0000256" key="3">
    <source>
        <dbReference type="ARBA" id="ARBA00022448"/>
    </source>
</evidence>
<dbReference type="CDD" id="cd03214">
    <property type="entry name" value="ABC_Iron-Siderophores_B12_Hemin"/>
    <property type="match status" value="1"/>
</dbReference>
<dbReference type="EMBL" id="FWPT01000020">
    <property type="protein sequence ID" value="SMA50924.1"/>
    <property type="molecule type" value="Genomic_DNA"/>
</dbReference>
<dbReference type="Proteomes" id="UP000196573">
    <property type="component" value="Unassembled WGS sequence"/>
</dbReference>
<comment type="subcellular location">
    <subcellularLocation>
        <location evidence="1">Cell membrane</location>
        <topology evidence="1">Peripheral membrane protein</topology>
    </subcellularLocation>
</comment>
<evidence type="ECO:0000256" key="6">
    <source>
        <dbReference type="ARBA" id="ARBA00022741"/>
    </source>
</evidence>
<dbReference type="GO" id="GO:0005886">
    <property type="term" value="C:plasma membrane"/>
    <property type="evidence" value="ECO:0007669"/>
    <property type="project" value="UniProtKB-SubCell"/>
</dbReference>
<name>A0A1X7ARI5_9GAMM</name>
<accession>A0A1X7ARI5</accession>
<dbReference type="PANTHER" id="PTHR42771">
    <property type="entry name" value="IRON(3+)-HYDROXAMATE IMPORT ATP-BINDING PROTEIN FHUC"/>
    <property type="match status" value="1"/>
</dbReference>
<keyword evidence="5" id="KW-0410">Iron transport</keyword>
<dbReference type="InterPro" id="IPR003593">
    <property type="entry name" value="AAA+_ATPase"/>
</dbReference>
<keyword evidence="10" id="KW-0472">Membrane</keyword>
<keyword evidence="13" id="KW-1185">Reference proteome</keyword>
<evidence type="ECO:0000313" key="13">
    <source>
        <dbReference type="Proteomes" id="UP000196573"/>
    </source>
</evidence>
<dbReference type="PANTHER" id="PTHR42771:SF2">
    <property type="entry name" value="IRON(3+)-HYDROXAMATE IMPORT ATP-BINDING PROTEIN FHUC"/>
    <property type="match status" value="1"/>
</dbReference>
<evidence type="ECO:0000256" key="2">
    <source>
        <dbReference type="ARBA" id="ARBA00005417"/>
    </source>
</evidence>
<evidence type="ECO:0000259" key="11">
    <source>
        <dbReference type="PROSITE" id="PS50893"/>
    </source>
</evidence>
<dbReference type="GO" id="GO:0005524">
    <property type="term" value="F:ATP binding"/>
    <property type="evidence" value="ECO:0007669"/>
    <property type="project" value="UniProtKB-KW"/>
</dbReference>
<protein>
    <submittedName>
        <fullName evidence="12">Iron(3+)-hydroxamate import ATP-binding protein FhuC</fullName>
        <ecNumber evidence="12">3.6.3.34</ecNumber>
    </submittedName>
</protein>
<keyword evidence="9" id="KW-0406">Ion transport</keyword>
<keyword evidence="3" id="KW-0813">Transport</keyword>
<keyword evidence="4" id="KW-1003">Cell membrane</keyword>
<dbReference type="AlphaFoldDB" id="A0A1X7ARI5"/>
<evidence type="ECO:0000256" key="10">
    <source>
        <dbReference type="ARBA" id="ARBA00023136"/>
    </source>
</evidence>
<keyword evidence="6" id="KW-0547">Nucleotide-binding</keyword>
<dbReference type="OrthoDB" id="6461291at2"/>
<keyword evidence="12" id="KW-0378">Hydrolase</keyword>
<gene>
    <name evidence="12" type="primary">fhuC_2</name>
    <name evidence="12" type="ORF">EHSB41UT_04742</name>
</gene>
<dbReference type="EC" id="3.6.3.34" evidence="12"/>
<dbReference type="InterPro" id="IPR027417">
    <property type="entry name" value="P-loop_NTPase"/>
</dbReference>
<evidence type="ECO:0000256" key="9">
    <source>
        <dbReference type="ARBA" id="ARBA00023065"/>
    </source>
</evidence>
<dbReference type="SMART" id="SM00382">
    <property type="entry name" value="AAA"/>
    <property type="match status" value="1"/>
</dbReference>
<evidence type="ECO:0000256" key="7">
    <source>
        <dbReference type="ARBA" id="ARBA00022840"/>
    </source>
</evidence>
<keyword evidence="8" id="KW-0408">Iron</keyword>